<evidence type="ECO:0000256" key="3">
    <source>
        <dbReference type="ARBA" id="ARBA00022722"/>
    </source>
</evidence>
<evidence type="ECO:0000256" key="5">
    <source>
        <dbReference type="ARBA" id="ARBA00022747"/>
    </source>
</evidence>
<keyword evidence="13" id="KW-0347">Helicase</keyword>
<dbReference type="Pfam" id="PF11867">
    <property type="entry name" value="T1RH-like_C"/>
    <property type="match status" value="1"/>
</dbReference>
<dbReference type="PANTHER" id="PTHR30195">
    <property type="entry name" value="TYPE I SITE-SPECIFIC DEOXYRIBONUCLEASE PROTEIN SUBUNIT M AND R"/>
    <property type="match status" value="1"/>
</dbReference>
<evidence type="ECO:0000256" key="6">
    <source>
        <dbReference type="ARBA" id="ARBA00022759"/>
    </source>
</evidence>
<feature type="coiled-coil region" evidence="11">
    <location>
        <begin position="938"/>
        <end position="968"/>
    </location>
</feature>
<name>A0A1D8KC15_9GAMM</name>
<dbReference type="InterPro" id="IPR027417">
    <property type="entry name" value="P-loop_NTPase"/>
</dbReference>
<dbReference type="NCBIfam" id="TIGR00348">
    <property type="entry name" value="hsdR"/>
    <property type="match status" value="1"/>
</dbReference>
<dbReference type="CDD" id="cd22332">
    <property type="entry name" value="HsdR_N"/>
    <property type="match status" value="1"/>
</dbReference>
<dbReference type="InterPro" id="IPR014001">
    <property type="entry name" value="Helicase_ATP-bd"/>
</dbReference>
<keyword evidence="14" id="KW-1185">Reference proteome</keyword>
<keyword evidence="11" id="KW-0175">Coiled coil</keyword>
<dbReference type="SUPFAM" id="SSF52540">
    <property type="entry name" value="P-loop containing nucleoside triphosphate hydrolases"/>
    <property type="match status" value="2"/>
</dbReference>
<dbReference type="InterPro" id="IPR055180">
    <property type="entry name" value="HsdR_RecA-like_helicase_dom_2"/>
</dbReference>
<evidence type="ECO:0000256" key="1">
    <source>
        <dbReference type="ARBA" id="ARBA00000851"/>
    </source>
</evidence>
<sequence>MSDKLTESAIEQLAIELLERQGFRYLHGAELAPDAANPERASFGDVFLEGRLRDAVARLNPTIPADAREQAVKEVVRLAVETGSASELVTSNETFHRLLTNGVEVEYQHEGRTKGDKIWLVDFHDADANDCLVVNQFTVTAKSGHGHVNKRPDLVLFINGLPLVVIELKNAASENATVRSAFEQLQTYKNAIPGLFVANGLLVVSDGLEARMGSLSAGYTRFMAWKSADGEQQASHLVSQLETLIQGVLRPATLLELIRHFTVFEKSRREDPKTGLTTVETVKKIAAYHQFYAVRKAVESTLHATGGDGSRKGGVVWHTQGSGKSLSMVFYAGKLVLALDNPTIVVLTDRNDLDDQLFDTFAASRQLLRQEPVQAESRDDLRDKLKVASGGIIFTTMQKFSPKDGEAIYPLLSGRRNIVVIADEAHRSQYGFKAKEVDIKDADGNIVGKKTAYGFAKYLRDALPNATFIGFTGTPVELDDKNTPAVFGDYVDVYDIAQAVEDGATVRIYYESRLAKVRLKEDEKEALDQRFDQVMEDAADYETGFGDEDELSEKAKAKWTRLEAIVGNRQRVENVARDLVAHFEARQAIFYGKGLIVAMSRRICVELYDAIVALRPEWHDEDDAKGAIKVIMTGSSADPQVMQPHIRSKEARKAIGERLKDPDDPLKLVIVRDMWLTGFDAPCLHTLYVDKPMKGHNLMQAIARVNRVYKDKPGGLVVDYIGIASDLKKALATYTESGGKGEPTLDIDAAVHAMQEKFEVVEQMLAGFDYRRYFNADTSGKLSIILEGEEFVLGLDDGKARFTREVGLLAKAFALCVPDERAMAIKDELAFFQAVKARLAKFERGEGKSKEELDSAIRQLVDEAVVSDQVVDIFDAAGIKKPDISILSDEFMEEIKGMQHRNLALELLKKILNDEIRIRSRRNLVQSRALSEMLEGAIKRYQNNLLSAAEIIEELIELAREIRDADRRGENLGLTDDELAFYDALEVNDSAVQVLGDDQLRLIARELVDKVKQNATIDWTVKESVRSKLKVIVKRILRKYGYPPDKQALATETILKQAELLADSWTM</sequence>
<evidence type="ECO:0000256" key="4">
    <source>
        <dbReference type="ARBA" id="ARBA00022741"/>
    </source>
</evidence>
<evidence type="ECO:0000256" key="7">
    <source>
        <dbReference type="ARBA" id="ARBA00022801"/>
    </source>
</evidence>
<evidence type="ECO:0000256" key="10">
    <source>
        <dbReference type="RuleBase" id="RU364115"/>
    </source>
</evidence>
<dbReference type="CDD" id="cd18030">
    <property type="entry name" value="DEXHc_RE_I_HsdR"/>
    <property type="match status" value="1"/>
</dbReference>
<evidence type="ECO:0000259" key="12">
    <source>
        <dbReference type="PROSITE" id="PS51192"/>
    </source>
</evidence>
<dbReference type="InterPro" id="IPR004473">
    <property type="entry name" value="Restrct_endonuc_typeI_HsdR"/>
</dbReference>
<dbReference type="CDD" id="cd18800">
    <property type="entry name" value="SF2_C_EcoR124I-like"/>
    <property type="match status" value="1"/>
</dbReference>
<dbReference type="GO" id="GO:0003677">
    <property type="term" value="F:DNA binding"/>
    <property type="evidence" value="ECO:0007669"/>
    <property type="project" value="UniProtKB-KW"/>
</dbReference>
<comment type="catalytic activity">
    <reaction evidence="1 10">
        <text>Endonucleolytic cleavage of DNA to give random double-stranded fragments with terminal 5'-phosphates, ATP is simultaneously hydrolyzed.</text>
        <dbReference type="EC" id="3.1.21.3"/>
    </reaction>
</comment>
<accession>A0A1D8KC15</accession>
<keyword evidence="7 10" id="KW-0378">Hydrolase</keyword>
<dbReference type="KEGG" id="aaeo:BJI67_06555"/>
<evidence type="ECO:0000256" key="2">
    <source>
        <dbReference type="ARBA" id="ARBA00008598"/>
    </source>
</evidence>
<dbReference type="GO" id="GO:0009307">
    <property type="term" value="P:DNA restriction-modification system"/>
    <property type="evidence" value="ECO:0007669"/>
    <property type="project" value="UniProtKB-KW"/>
</dbReference>
<keyword evidence="5 10" id="KW-0680">Restriction system</keyword>
<dbReference type="InterPro" id="IPR021810">
    <property type="entry name" value="T1RH-like_C"/>
</dbReference>
<dbReference type="RefSeq" id="WP_070074012.1">
    <property type="nucleotide sequence ID" value="NZ_CP017448.1"/>
</dbReference>
<dbReference type="InterPro" id="IPR007409">
    <property type="entry name" value="Restrct_endonuc_type1_HsdR_N"/>
</dbReference>
<evidence type="ECO:0000313" key="14">
    <source>
        <dbReference type="Proteomes" id="UP000095342"/>
    </source>
</evidence>
<protein>
    <recommendedName>
        <fullName evidence="10">Type I restriction enzyme endonuclease subunit</fullName>
        <shortName evidence="10">R protein</shortName>
        <ecNumber evidence="10">3.1.21.3</ecNumber>
    </recommendedName>
</protein>
<dbReference type="GO" id="GO:0009035">
    <property type="term" value="F:type I site-specific deoxyribonuclease activity"/>
    <property type="evidence" value="ECO:0007669"/>
    <property type="project" value="UniProtKB-EC"/>
</dbReference>
<dbReference type="EMBL" id="CP017448">
    <property type="protein sequence ID" value="AOV18486.1"/>
    <property type="molecule type" value="Genomic_DNA"/>
</dbReference>
<dbReference type="PROSITE" id="PS51192">
    <property type="entry name" value="HELICASE_ATP_BIND_1"/>
    <property type="match status" value="1"/>
</dbReference>
<evidence type="ECO:0000256" key="8">
    <source>
        <dbReference type="ARBA" id="ARBA00022840"/>
    </source>
</evidence>
<comment type="subunit">
    <text evidence="10">The type I restriction/modification system is composed of three polypeptides R, M and S.</text>
</comment>
<dbReference type="SMART" id="SM00487">
    <property type="entry name" value="DEXDc"/>
    <property type="match status" value="1"/>
</dbReference>
<dbReference type="Gene3D" id="3.40.50.300">
    <property type="entry name" value="P-loop containing nucleotide triphosphate hydrolases"/>
    <property type="match status" value="2"/>
</dbReference>
<evidence type="ECO:0000256" key="11">
    <source>
        <dbReference type="SAM" id="Coils"/>
    </source>
</evidence>
<dbReference type="InterPro" id="IPR051268">
    <property type="entry name" value="Type-I_R_enzyme_R_subunit"/>
</dbReference>
<organism evidence="13 14">
    <name type="scientific">Acidihalobacter aeolianus</name>
    <dbReference type="NCBI Taxonomy" id="2792603"/>
    <lineage>
        <taxon>Bacteria</taxon>
        <taxon>Pseudomonadati</taxon>
        <taxon>Pseudomonadota</taxon>
        <taxon>Gammaproteobacteria</taxon>
        <taxon>Chromatiales</taxon>
        <taxon>Ectothiorhodospiraceae</taxon>
        <taxon>Acidihalobacter</taxon>
    </lineage>
</organism>
<dbReference type="Pfam" id="PF04313">
    <property type="entry name" value="HSDR_N"/>
    <property type="match status" value="1"/>
</dbReference>
<evidence type="ECO:0000256" key="9">
    <source>
        <dbReference type="ARBA" id="ARBA00023125"/>
    </source>
</evidence>
<gene>
    <name evidence="13" type="ORF">BJI67_06555</name>
</gene>
<keyword evidence="6" id="KW-0255">Endonuclease</keyword>
<dbReference type="REBASE" id="162222">
    <property type="entry name" value="AprV6ORF6525P"/>
</dbReference>
<dbReference type="Pfam" id="PF18766">
    <property type="entry name" value="SWI2_SNF2"/>
    <property type="match status" value="1"/>
</dbReference>
<keyword evidence="3" id="KW-0540">Nuclease</keyword>
<comment type="function">
    <text evidence="10">Subunit R is required for both nuclease and ATPase activities, but not for modification.</text>
</comment>
<dbReference type="Proteomes" id="UP000095342">
    <property type="component" value="Chromosome"/>
</dbReference>
<dbReference type="GO" id="GO:0005524">
    <property type="term" value="F:ATP binding"/>
    <property type="evidence" value="ECO:0007669"/>
    <property type="project" value="UniProtKB-KW"/>
</dbReference>
<dbReference type="InterPro" id="IPR040980">
    <property type="entry name" value="SWI2_SNF2"/>
</dbReference>
<dbReference type="Pfam" id="PF22679">
    <property type="entry name" value="T1R_D3-like"/>
    <property type="match status" value="1"/>
</dbReference>
<proteinExistence type="inferred from homology"/>
<dbReference type="AlphaFoldDB" id="A0A1D8KC15"/>
<dbReference type="GO" id="GO:0004386">
    <property type="term" value="F:helicase activity"/>
    <property type="evidence" value="ECO:0007669"/>
    <property type="project" value="UniProtKB-KW"/>
</dbReference>
<dbReference type="EC" id="3.1.21.3" evidence="10"/>
<dbReference type="Gene3D" id="3.90.1570.50">
    <property type="match status" value="1"/>
</dbReference>
<dbReference type="PANTHER" id="PTHR30195:SF15">
    <property type="entry name" value="TYPE I RESTRICTION ENZYME HINDI ENDONUCLEASE SUBUNIT"/>
    <property type="match status" value="1"/>
</dbReference>
<feature type="domain" description="Helicase ATP-binding" evidence="12">
    <location>
        <begin position="305"/>
        <end position="493"/>
    </location>
</feature>
<keyword evidence="9 10" id="KW-0238">DNA-binding</keyword>
<keyword evidence="4 10" id="KW-0547">Nucleotide-binding</keyword>
<evidence type="ECO:0000313" key="13">
    <source>
        <dbReference type="EMBL" id="AOV18486.1"/>
    </source>
</evidence>
<reference evidence="13 14" key="1">
    <citation type="submission" date="2016-09" db="EMBL/GenBank/DDBJ databases">
        <title>Acidihalobacter prosperus V6 (DSM14174).</title>
        <authorList>
            <person name="Khaleque H.N."/>
            <person name="Ramsay J.P."/>
            <person name="Murphy R.J.T."/>
            <person name="Kaksonen A.H."/>
            <person name="Boxall N.J."/>
            <person name="Watkin E.L.J."/>
        </authorList>
    </citation>
    <scope>NUCLEOTIDE SEQUENCE [LARGE SCALE GENOMIC DNA]</scope>
    <source>
        <strain evidence="13 14">V6</strain>
    </source>
</reference>
<comment type="similarity">
    <text evidence="2 10">Belongs to the HsdR family.</text>
</comment>
<keyword evidence="8 10" id="KW-0067">ATP-binding</keyword>